<protein>
    <submittedName>
        <fullName evidence="1">Resolvase domain-containing protein, putative</fullName>
    </submittedName>
</protein>
<evidence type="ECO:0000313" key="1">
    <source>
        <dbReference type="EMBL" id="GBE61009.1"/>
    </source>
</evidence>
<accession>A0A2H6KDH6</accession>
<dbReference type="Proteomes" id="UP000236319">
    <property type="component" value="Unassembled WGS sequence"/>
</dbReference>
<comment type="caution">
    <text evidence="1">The sequence shown here is derived from an EMBL/GenBank/DDBJ whole genome shotgun (WGS) entry which is preliminary data.</text>
</comment>
<dbReference type="VEuPathDB" id="PiroplasmaDB:BOVATA_025020"/>
<reference evidence="1 2" key="1">
    <citation type="journal article" date="2017" name="BMC Genomics">
        <title>Whole-genome assembly of Babesia ovata and comparative genomics between closely related pathogens.</title>
        <authorList>
            <person name="Yamagishi J."/>
            <person name="Asada M."/>
            <person name="Hakimi H."/>
            <person name="Tanaka T.Q."/>
            <person name="Sugimoto C."/>
            <person name="Kawazu S."/>
        </authorList>
    </citation>
    <scope>NUCLEOTIDE SEQUENCE [LARGE SCALE GENOMIC DNA]</scope>
    <source>
        <strain evidence="1 2">Miyake</strain>
    </source>
</reference>
<dbReference type="AlphaFoldDB" id="A0A2H6KDH6"/>
<dbReference type="EMBL" id="BDSA01000002">
    <property type="protein sequence ID" value="GBE61009.1"/>
    <property type="molecule type" value="Genomic_DNA"/>
</dbReference>
<name>A0A2H6KDH6_9APIC</name>
<dbReference type="GeneID" id="39874779"/>
<keyword evidence="2" id="KW-1185">Reference proteome</keyword>
<evidence type="ECO:0000313" key="2">
    <source>
        <dbReference type="Proteomes" id="UP000236319"/>
    </source>
</evidence>
<dbReference type="RefSeq" id="XP_028867252.1">
    <property type="nucleotide sequence ID" value="XM_029011419.1"/>
</dbReference>
<proteinExistence type="predicted"/>
<gene>
    <name evidence="1" type="ORF">BOVATA_025020</name>
</gene>
<sequence>MVFQLLEFIGDLIFQRPSKALKRLGDLVDATADCAGLFCQLTLLSAKIIFDVLKALGIVAFWVPTCLFAKPRGLQIVQCGNDIFT</sequence>
<organism evidence="1 2">
    <name type="scientific">Babesia ovata</name>
    <dbReference type="NCBI Taxonomy" id="189622"/>
    <lineage>
        <taxon>Eukaryota</taxon>
        <taxon>Sar</taxon>
        <taxon>Alveolata</taxon>
        <taxon>Apicomplexa</taxon>
        <taxon>Aconoidasida</taxon>
        <taxon>Piroplasmida</taxon>
        <taxon>Babesiidae</taxon>
        <taxon>Babesia</taxon>
    </lineage>
</organism>